<protein>
    <submittedName>
        <fullName evidence="2">Uncharacterized protein</fullName>
    </submittedName>
</protein>
<dbReference type="InterPro" id="IPR042622">
    <property type="entry name" value="Znf106"/>
</dbReference>
<feature type="compositionally biased region" description="Basic and acidic residues" evidence="1">
    <location>
        <begin position="1"/>
        <end position="12"/>
    </location>
</feature>
<dbReference type="InterPro" id="IPR036322">
    <property type="entry name" value="WD40_repeat_dom_sf"/>
</dbReference>
<dbReference type="SMART" id="SM00320">
    <property type="entry name" value="WD40"/>
    <property type="match status" value="3"/>
</dbReference>
<feature type="compositionally biased region" description="Polar residues" evidence="1">
    <location>
        <begin position="14"/>
        <end position="25"/>
    </location>
</feature>
<dbReference type="InterPro" id="IPR015943">
    <property type="entry name" value="WD40/YVTN_repeat-like_dom_sf"/>
</dbReference>
<gene>
    <name evidence="2" type="ORF">LSTR_LSTR010797</name>
</gene>
<dbReference type="Pfam" id="PF00400">
    <property type="entry name" value="WD40"/>
    <property type="match status" value="1"/>
</dbReference>
<dbReference type="AlphaFoldDB" id="A0A482X5H4"/>
<dbReference type="Gene3D" id="2.130.10.10">
    <property type="entry name" value="YVTN repeat-like/Quinoprotein amine dehydrogenase"/>
    <property type="match status" value="2"/>
</dbReference>
<dbReference type="GO" id="GO:0005829">
    <property type="term" value="C:cytosol"/>
    <property type="evidence" value="ECO:0007669"/>
    <property type="project" value="TreeGrafter"/>
</dbReference>
<dbReference type="PANTHER" id="PTHR14435">
    <property type="entry name" value="ZINC FINGER PROTEIN 106"/>
    <property type="match status" value="1"/>
</dbReference>
<dbReference type="InParanoid" id="A0A482X5H4"/>
<dbReference type="EMBL" id="QKKF02017192">
    <property type="protein sequence ID" value="RZF41145.1"/>
    <property type="molecule type" value="Genomic_DNA"/>
</dbReference>
<feature type="compositionally biased region" description="Basic and acidic residues" evidence="1">
    <location>
        <begin position="301"/>
        <end position="310"/>
    </location>
</feature>
<evidence type="ECO:0000313" key="2">
    <source>
        <dbReference type="EMBL" id="RZF41145.1"/>
    </source>
</evidence>
<evidence type="ECO:0000256" key="1">
    <source>
        <dbReference type="SAM" id="MobiDB-lite"/>
    </source>
</evidence>
<dbReference type="PANTHER" id="PTHR14435:SF2">
    <property type="entry name" value="ZINC FINGER PROTEIN 106"/>
    <property type="match status" value="1"/>
</dbReference>
<feature type="region of interest" description="Disordered" evidence="1">
    <location>
        <begin position="239"/>
        <end position="339"/>
    </location>
</feature>
<dbReference type="InterPro" id="IPR001680">
    <property type="entry name" value="WD40_rpt"/>
</dbReference>
<comment type="caution">
    <text evidence="2">The sequence shown here is derived from an EMBL/GenBank/DDBJ whole genome shotgun (WGS) entry which is preliminary data.</text>
</comment>
<dbReference type="GO" id="GO:0003723">
    <property type="term" value="F:RNA binding"/>
    <property type="evidence" value="ECO:0007669"/>
    <property type="project" value="InterPro"/>
</dbReference>
<dbReference type="GO" id="GO:0017124">
    <property type="term" value="F:SH3 domain binding"/>
    <property type="evidence" value="ECO:0007669"/>
    <property type="project" value="TreeGrafter"/>
</dbReference>
<feature type="region of interest" description="Disordered" evidence="1">
    <location>
        <begin position="586"/>
        <end position="629"/>
    </location>
</feature>
<feature type="compositionally biased region" description="Basic and acidic residues" evidence="1">
    <location>
        <begin position="318"/>
        <end position="330"/>
    </location>
</feature>
<dbReference type="GO" id="GO:0016020">
    <property type="term" value="C:membrane"/>
    <property type="evidence" value="ECO:0007669"/>
    <property type="project" value="TreeGrafter"/>
</dbReference>
<dbReference type="Proteomes" id="UP000291343">
    <property type="component" value="Unassembled WGS sequence"/>
</dbReference>
<dbReference type="OrthoDB" id="10002522at2759"/>
<feature type="compositionally biased region" description="Basic and acidic residues" evidence="1">
    <location>
        <begin position="258"/>
        <end position="276"/>
    </location>
</feature>
<evidence type="ECO:0000313" key="3">
    <source>
        <dbReference type="Proteomes" id="UP000291343"/>
    </source>
</evidence>
<feature type="region of interest" description="Disordered" evidence="1">
    <location>
        <begin position="1"/>
        <end position="25"/>
    </location>
</feature>
<proteinExistence type="predicted"/>
<name>A0A482X5H4_LAOST</name>
<feature type="region of interest" description="Disordered" evidence="1">
    <location>
        <begin position="776"/>
        <end position="806"/>
    </location>
</feature>
<feature type="compositionally biased region" description="Polar residues" evidence="1">
    <location>
        <begin position="279"/>
        <end position="296"/>
    </location>
</feature>
<dbReference type="SUPFAM" id="SSF50978">
    <property type="entry name" value="WD40 repeat-like"/>
    <property type="match status" value="1"/>
</dbReference>
<dbReference type="STRING" id="195883.A0A482X5H4"/>
<dbReference type="SMR" id="A0A482X5H4"/>
<sequence>MQENEKQNEMPEKPTNQNRYQNHGNNHWQRQNWSWMTPPILNQSQTSYIPNPNFQNSDYATHLLNLSYNLAHNHGYHYNPPNRWPPKQYRPAKNRLTQMNFKNQKNQPKFNKNKTKRTLLQKVTTSEKLKSIETSCKSSQKKSDISDSEKERLKKVEEDKQRIKMALTKKDGHTPLDFKSCIPALPNEDEIKETTTLKLSCSNNSKIVLSESDFREIGVMNDRNNDDFKEDSIDGYNSQLESEESSDDDCHIYSPEQKSNEDTLKEPKSIQIHSEDSLNESSLSGPPEKSNQQVAQLPSCDSKDLQERQSEAVAIESDANKDFNSENKSHQEKRKKSKKDEVVLGYIERDENLHCVNKVENRLKELNNYSKILSMYRNFMRYRHFAKNDSTLYDRLKLNRTENLENPLLNKEIVDRLKSSNVGGNAETPKVESLENRANVEEVDEFIAIFGDLLDENCTIPADALCRLGLGSLIFEGEENFDVSNDTDPILCENIKQEPVDFSDDLEEIPDEQQSNGSQENIHEPVITDHVAESEKNIEVDENYENRLRDSVPTYPEMKTQGASLLFPRDHFLIPSSNSLDRNVPDHCDDGSNSNPDNFTCKSLDGGNGFPQSLRSERESQPAFDSNEYNKSSSLEQMKVSHYMETKMKCASILDCEPFEVAKSVICSYGKDLLKLTNLTPVLETSFKNLLSMIRNLEQVGNLPEESSPSVKNFGNDFCEKRKYENSNNDEDCVHKFKRMKSSGLSMKQTFVSNETIAENTVDSYSKNGEVERITDVDLDSESESDDDDEHVVNGEKSSESLSGGANKSSYNFVDVNERIQSALAQSSSSNCPARIKTLKVYREDLFLGCCDGQVIRLTKNSSKLRLYRGHSDSVNCINGYRNLLLSGSSDGTVRVSYLLHPYISFHTFVLEEEVACFEVMWGKLFVGTLNGSVFRCNIKNFENCTVNKIMVGSQTCPILAIKASREGPRKIIIVSVRSKPLTIRDARNGLLLHTFDSIDVVYSFAHSTSSALVYCGTRNRSLVALDLVTGYERRKFHLGKSVVKVILRSDLLYTAAYNGTVHVYNLKEDKILYTNSTPRPIIDMEVWCNQMIIMMNNFGVVTQSLPST</sequence>
<reference evidence="2 3" key="1">
    <citation type="journal article" date="2017" name="Gigascience">
        <title>Genome sequence of the small brown planthopper, Laodelphax striatellus.</title>
        <authorList>
            <person name="Zhu J."/>
            <person name="Jiang F."/>
            <person name="Wang X."/>
            <person name="Yang P."/>
            <person name="Bao Y."/>
            <person name="Zhao W."/>
            <person name="Wang W."/>
            <person name="Lu H."/>
            <person name="Wang Q."/>
            <person name="Cui N."/>
            <person name="Li J."/>
            <person name="Chen X."/>
            <person name="Luo L."/>
            <person name="Yu J."/>
            <person name="Kang L."/>
            <person name="Cui F."/>
        </authorList>
    </citation>
    <scope>NUCLEOTIDE SEQUENCE [LARGE SCALE GENOMIC DNA]</scope>
    <source>
        <strain evidence="2">Lst14</strain>
    </source>
</reference>
<organism evidence="2 3">
    <name type="scientific">Laodelphax striatellus</name>
    <name type="common">Small brown planthopper</name>
    <name type="synonym">Delphax striatella</name>
    <dbReference type="NCBI Taxonomy" id="195883"/>
    <lineage>
        <taxon>Eukaryota</taxon>
        <taxon>Metazoa</taxon>
        <taxon>Ecdysozoa</taxon>
        <taxon>Arthropoda</taxon>
        <taxon>Hexapoda</taxon>
        <taxon>Insecta</taxon>
        <taxon>Pterygota</taxon>
        <taxon>Neoptera</taxon>
        <taxon>Paraneoptera</taxon>
        <taxon>Hemiptera</taxon>
        <taxon>Auchenorrhyncha</taxon>
        <taxon>Fulgoroidea</taxon>
        <taxon>Delphacidae</taxon>
        <taxon>Criomorphinae</taxon>
        <taxon>Laodelphax</taxon>
    </lineage>
</organism>
<feature type="compositionally biased region" description="Polar residues" evidence="1">
    <location>
        <begin position="591"/>
        <end position="601"/>
    </location>
</feature>
<keyword evidence="3" id="KW-1185">Reference proteome</keyword>
<feature type="compositionally biased region" description="Acidic residues" evidence="1">
    <location>
        <begin position="777"/>
        <end position="790"/>
    </location>
</feature>
<accession>A0A482X5H4</accession>